<proteinExistence type="predicted"/>
<feature type="compositionally biased region" description="Low complexity" evidence="1">
    <location>
        <begin position="56"/>
        <end position="66"/>
    </location>
</feature>
<feature type="region of interest" description="Disordered" evidence="1">
    <location>
        <begin position="39"/>
        <end position="80"/>
    </location>
</feature>
<feature type="compositionally biased region" description="Polar residues" evidence="1">
    <location>
        <begin position="44"/>
        <end position="55"/>
    </location>
</feature>
<dbReference type="AlphaFoldDB" id="A0A1B2HPM8"/>
<gene>
    <name evidence="2" type="ORF">BBK82_30055</name>
</gene>
<dbReference type="EMBL" id="CP016793">
    <property type="protein sequence ID" value="ANZ39656.1"/>
    <property type="molecule type" value="Genomic_DNA"/>
</dbReference>
<name>A0A1B2HPM8_9PSEU</name>
<protein>
    <submittedName>
        <fullName evidence="2">Uncharacterized protein</fullName>
    </submittedName>
</protein>
<evidence type="ECO:0000256" key="1">
    <source>
        <dbReference type="SAM" id="MobiDB-lite"/>
    </source>
</evidence>
<dbReference type="Proteomes" id="UP000093053">
    <property type="component" value="Chromosome"/>
</dbReference>
<dbReference type="KEGG" id="led:BBK82_30055"/>
<evidence type="ECO:0000313" key="2">
    <source>
        <dbReference type="EMBL" id="ANZ39656.1"/>
    </source>
</evidence>
<keyword evidence="3" id="KW-1185">Reference proteome</keyword>
<reference evidence="2 3" key="1">
    <citation type="submission" date="2016-07" db="EMBL/GenBank/DDBJ databases">
        <title>Complete genome sequence of the Lentzea guizhouensis DHS C013.</title>
        <authorList>
            <person name="Cao C."/>
        </authorList>
    </citation>
    <scope>NUCLEOTIDE SEQUENCE [LARGE SCALE GENOMIC DNA]</scope>
    <source>
        <strain evidence="2 3">DHS C013</strain>
    </source>
</reference>
<evidence type="ECO:0000313" key="3">
    <source>
        <dbReference type="Proteomes" id="UP000093053"/>
    </source>
</evidence>
<organism evidence="2 3">
    <name type="scientific">Lentzea guizhouensis</name>
    <dbReference type="NCBI Taxonomy" id="1586287"/>
    <lineage>
        <taxon>Bacteria</taxon>
        <taxon>Bacillati</taxon>
        <taxon>Actinomycetota</taxon>
        <taxon>Actinomycetes</taxon>
        <taxon>Pseudonocardiales</taxon>
        <taxon>Pseudonocardiaceae</taxon>
        <taxon>Lentzea</taxon>
    </lineage>
</organism>
<sequence length="80" mass="8110">MVLAESGSAAGESALAVAESGSAVSVKSASSFGMPHIARAPSRDCSSSTQMSVMDSPSRTPRRTTTAVISSWYDSSPGGR</sequence>
<accession>A0A1B2HPM8</accession>